<proteinExistence type="predicted"/>
<reference evidence="1" key="1">
    <citation type="submission" date="2022-11" db="EMBL/GenBank/DDBJ databases">
        <authorList>
            <person name="Kikuchi T."/>
        </authorList>
    </citation>
    <scope>NUCLEOTIDE SEQUENCE</scope>
    <source>
        <strain evidence="1">PS1010</strain>
    </source>
</reference>
<sequence length="342" mass="38427">MSRIGDGFGELSGNDNYTFIDSNGDILVIEKRAHNQPNYNNPSDESNYAPNKRAAFIGSNVLKFSIESQTWQQFEFPALSEEENIAELVLTDSHGNVYILLYTNYGIIEFKNLFKWNGEQFESIEFAFPDPIEIKNEDENGKGKLEFFAADGFNDLNEIVIFTNDGNYNIKIFGVDINSSSIRYITEIPADKNGSLGLPIGGFVSGNQVVISYGMKYLSRWEVQRFLFIDLESKEIRDIDTNGEYEECPQITEKKPITTSKIDQNWLTAGGYGSNPLSFIGTVWVLKNALAGEGIAADWVKLEGIELEEGNIVASRTNNPVKIYSVNKENVVEYTLGDEVFE</sequence>
<evidence type="ECO:0000313" key="2">
    <source>
        <dbReference type="Proteomes" id="UP001152747"/>
    </source>
</evidence>
<gene>
    <name evidence="1" type="ORF">CAMP_LOCUS7847</name>
</gene>
<evidence type="ECO:0000313" key="1">
    <source>
        <dbReference type="EMBL" id="CAI5445210.1"/>
    </source>
</evidence>
<dbReference type="AlphaFoldDB" id="A0A9P1N2A8"/>
<keyword evidence="2" id="KW-1185">Reference proteome</keyword>
<dbReference type="EMBL" id="CANHGI010000003">
    <property type="protein sequence ID" value="CAI5445210.1"/>
    <property type="molecule type" value="Genomic_DNA"/>
</dbReference>
<dbReference type="OrthoDB" id="5867838at2759"/>
<organism evidence="1 2">
    <name type="scientific">Caenorhabditis angaria</name>
    <dbReference type="NCBI Taxonomy" id="860376"/>
    <lineage>
        <taxon>Eukaryota</taxon>
        <taxon>Metazoa</taxon>
        <taxon>Ecdysozoa</taxon>
        <taxon>Nematoda</taxon>
        <taxon>Chromadorea</taxon>
        <taxon>Rhabditida</taxon>
        <taxon>Rhabditina</taxon>
        <taxon>Rhabditomorpha</taxon>
        <taxon>Rhabditoidea</taxon>
        <taxon>Rhabditidae</taxon>
        <taxon>Peloderinae</taxon>
        <taxon>Caenorhabditis</taxon>
    </lineage>
</organism>
<dbReference type="Proteomes" id="UP001152747">
    <property type="component" value="Unassembled WGS sequence"/>
</dbReference>
<protein>
    <submittedName>
        <fullName evidence="1">Uncharacterized protein</fullName>
    </submittedName>
</protein>
<name>A0A9P1N2A8_9PELO</name>
<accession>A0A9P1N2A8</accession>
<comment type="caution">
    <text evidence="1">The sequence shown here is derived from an EMBL/GenBank/DDBJ whole genome shotgun (WGS) entry which is preliminary data.</text>
</comment>